<keyword evidence="7" id="KW-1278">Translocase</keyword>
<dbReference type="PROSITE" id="PS00154">
    <property type="entry name" value="ATPASE_E1_E2"/>
    <property type="match status" value="1"/>
</dbReference>
<dbReference type="GO" id="GO:0016887">
    <property type="term" value="F:ATP hydrolysis activity"/>
    <property type="evidence" value="ECO:0007669"/>
    <property type="project" value="InterPro"/>
</dbReference>
<dbReference type="OrthoDB" id="7059309at2"/>
<dbReference type="Pfam" id="PF00122">
    <property type="entry name" value="E1-E2_ATPase"/>
    <property type="match status" value="1"/>
</dbReference>
<dbReference type="InterPro" id="IPR027256">
    <property type="entry name" value="P-typ_ATPase_IB"/>
</dbReference>
<keyword evidence="13" id="KW-1185">Reference proteome</keyword>
<dbReference type="Proteomes" id="UP000198403">
    <property type="component" value="Unassembled WGS sequence"/>
</dbReference>
<keyword evidence="6 10" id="KW-0067">ATP-binding</keyword>
<evidence type="ECO:0000313" key="13">
    <source>
        <dbReference type="Proteomes" id="UP000198403"/>
    </source>
</evidence>
<dbReference type="PANTHER" id="PTHR43520">
    <property type="entry name" value="ATP7, ISOFORM B"/>
    <property type="match status" value="1"/>
</dbReference>
<dbReference type="Gene3D" id="3.40.1110.10">
    <property type="entry name" value="Calcium-transporting ATPase, cytoplasmic domain N"/>
    <property type="match status" value="1"/>
</dbReference>
<dbReference type="InterPro" id="IPR008250">
    <property type="entry name" value="ATPase_P-typ_transduc_dom_A_sf"/>
</dbReference>
<gene>
    <name evidence="12" type="ORF">SAMN06272737_12940</name>
</gene>
<dbReference type="SFLD" id="SFLDF00027">
    <property type="entry name" value="p-type_atpase"/>
    <property type="match status" value="1"/>
</dbReference>
<evidence type="ECO:0000256" key="3">
    <source>
        <dbReference type="ARBA" id="ARBA00022692"/>
    </source>
</evidence>
<dbReference type="InterPro" id="IPR036412">
    <property type="entry name" value="HAD-like_sf"/>
</dbReference>
<dbReference type="GO" id="GO:0043682">
    <property type="term" value="F:P-type divalent copper transporter activity"/>
    <property type="evidence" value="ECO:0007669"/>
    <property type="project" value="TreeGrafter"/>
</dbReference>
<keyword evidence="5 10" id="KW-0547">Nucleotide-binding</keyword>
<sequence>MGAVVVVADAGGRVRLSAPWLIGSPSLAVLVEDAVEEVPGVLAVQGFPVTGHVVVWLEPDADRDKMLEVVTGVAERPADAPVARRPRSADVANGDLVRIAVGGAALALLGVRRYGLGRPPVLSGRSRFAVSVVTLLTGYPFAKGAVGTLAGRRSAGTDALVTAATVASLLLRENVVALTVLWLLNIGEWLQTLTLRRTRRAISALLTGTDTTAWVRLADGTELQVDLGRLQVGDLVVVHEQVAIPVDGEVVEGTGVVDQAAITGEPLPVALAPGDRVHAGSVNLRGRLVVRASATGEDTAIGRIIARVERAQDDRAPIQTVGDAFSGRFVPASFALAGLTWLATGDVRRAMTMLLIACPCAVGLSTPTAVSAAIGNGASRGVLIKGGAHLEAAGRVDAVVFDKTGTLTVGRPVVTNIVSFSEAWTPERVLGYAASSEIHSRHPLAQAVIRSTEERHVFIPPHEECEVLLGLGMRTQADGRVLLLGSEALMAAEGVPVGEEAQGWLTTLRGVAETPLLLAVDGELVGLVSLRDEIRPEAREVLDTLRATGVRRVVMLTGDHVDTASAVAAELGIDDWRAEVLPEVKQDVVTALQQAGHTVAVIGDGTNDAPALAAADIGIAMGVSGTDVAVETADVALVGDNLRHLLDLRDLGGRTLDVVRQNYALSIAVNGIGLLVGAGGALSPVMAAVLHNASSLAVAANSARLVRYHGRTGGPGTAAPAG</sequence>
<evidence type="ECO:0000259" key="11">
    <source>
        <dbReference type="Pfam" id="PF00122"/>
    </source>
</evidence>
<accession>A0A238ZJ67</accession>
<keyword evidence="8" id="KW-1133">Transmembrane helix</keyword>
<comment type="subcellular location">
    <subcellularLocation>
        <location evidence="1">Cell membrane</location>
        <topology evidence="1">Multi-pass membrane protein</topology>
    </subcellularLocation>
</comment>
<protein>
    <submittedName>
        <fullName evidence="12">Cation-transporting P-type ATPase C</fullName>
    </submittedName>
</protein>
<evidence type="ECO:0000256" key="4">
    <source>
        <dbReference type="ARBA" id="ARBA00022723"/>
    </source>
</evidence>
<reference evidence="12 13" key="1">
    <citation type="submission" date="2017-06" db="EMBL/GenBank/DDBJ databases">
        <authorList>
            <person name="Kim H.J."/>
            <person name="Triplett B.A."/>
        </authorList>
    </citation>
    <scope>NUCLEOTIDE SEQUENCE [LARGE SCALE GENOMIC DNA]</scope>
    <source>
        <strain evidence="12 13">DSM 44272</strain>
    </source>
</reference>
<evidence type="ECO:0000256" key="10">
    <source>
        <dbReference type="RuleBase" id="RU362081"/>
    </source>
</evidence>
<keyword evidence="3" id="KW-0812">Transmembrane</keyword>
<dbReference type="SUPFAM" id="SSF81665">
    <property type="entry name" value="Calcium ATPase, transmembrane domain M"/>
    <property type="match status" value="1"/>
</dbReference>
<dbReference type="SFLD" id="SFLDS00003">
    <property type="entry name" value="Haloacid_Dehalogenase"/>
    <property type="match status" value="1"/>
</dbReference>
<comment type="similarity">
    <text evidence="2 10">Belongs to the cation transport ATPase (P-type) (TC 3.A.3) family. Type IB subfamily.</text>
</comment>
<dbReference type="Gene3D" id="3.40.50.1000">
    <property type="entry name" value="HAD superfamily/HAD-like"/>
    <property type="match status" value="1"/>
</dbReference>
<dbReference type="RefSeq" id="WP_089338430.1">
    <property type="nucleotide sequence ID" value="NZ_FZNO01000029.1"/>
</dbReference>
<organism evidence="12 13">
    <name type="scientific">Blastococcus mobilis</name>
    <dbReference type="NCBI Taxonomy" id="1938746"/>
    <lineage>
        <taxon>Bacteria</taxon>
        <taxon>Bacillati</taxon>
        <taxon>Actinomycetota</taxon>
        <taxon>Actinomycetes</taxon>
        <taxon>Geodermatophilales</taxon>
        <taxon>Geodermatophilaceae</taxon>
        <taxon>Blastococcus</taxon>
    </lineage>
</organism>
<dbReference type="InterPro" id="IPR001757">
    <property type="entry name" value="P_typ_ATPase"/>
</dbReference>
<proteinExistence type="inferred from homology"/>
<dbReference type="GO" id="GO:0005886">
    <property type="term" value="C:plasma membrane"/>
    <property type="evidence" value="ECO:0007669"/>
    <property type="project" value="UniProtKB-SubCell"/>
</dbReference>
<evidence type="ECO:0000256" key="9">
    <source>
        <dbReference type="ARBA" id="ARBA00023136"/>
    </source>
</evidence>
<evidence type="ECO:0000256" key="5">
    <source>
        <dbReference type="ARBA" id="ARBA00022741"/>
    </source>
</evidence>
<keyword evidence="10" id="KW-1003">Cell membrane</keyword>
<dbReference type="AlphaFoldDB" id="A0A238ZJ67"/>
<dbReference type="SUPFAM" id="SSF56784">
    <property type="entry name" value="HAD-like"/>
    <property type="match status" value="1"/>
</dbReference>
<dbReference type="NCBIfam" id="TIGR01494">
    <property type="entry name" value="ATPase_P-type"/>
    <property type="match status" value="1"/>
</dbReference>
<dbReference type="InterPro" id="IPR044492">
    <property type="entry name" value="P_typ_ATPase_HD_dom"/>
</dbReference>
<dbReference type="Gene3D" id="2.70.150.10">
    <property type="entry name" value="Calcium-transporting ATPase, cytoplasmic transduction domain A"/>
    <property type="match status" value="1"/>
</dbReference>
<dbReference type="SFLD" id="SFLDG00002">
    <property type="entry name" value="C1.7:_P-type_atpase_like"/>
    <property type="match status" value="1"/>
</dbReference>
<dbReference type="InterPro" id="IPR023299">
    <property type="entry name" value="ATPase_P-typ_cyto_dom_N"/>
</dbReference>
<keyword evidence="4 10" id="KW-0479">Metal-binding</keyword>
<dbReference type="InterPro" id="IPR059000">
    <property type="entry name" value="ATPase_P-type_domA"/>
</dbReference>
<dbReference type="NCBIfam" id="TIGR01525">
    <property type="entry name" value="ATPase-IB_hvy"/>
    <property type="match status" value="1"/>
</dbReference>
<dbReference type="Pfam" id="PF00702">
    <property type="entry name" value="Hydrolase"/>
    <property type="match status" value="1"/>
</dbReference>
<dbReference type="InterPro" id="IPR018303">
    <property type="entry name" value="ATPase_P-typ_P_site"/>
</dbReference>
<evidence type="ECO:0000256" key="8">
    <source>
        <dbReference type="ARBA" id="ARBA00022989"/>
    </source>
</evidence>
<dbReference type="InterPro" id="IPR023298">
    <property type="entry name" value="ATPase_P-typ_TM_dom_sf"/>
</dbReference>
<evidence type="ECO:0000256" key="1">
    <source>
        <dbReference type="ARBA" id="ARBA00004651"/>
    </source>
</evidence>
<dbReference type="PROSITE" id="PS01229">
    <property type="entry name" value="COF_2"/>
    <property type="match status" value="1"/>
</dbReference>
<dbReference type="NCBIfam" id="TIGR01511">
    <property type="entry name" value="ATPase-IB1_Cu"/>
    <property type="match status" value="1"/>
</dbReference>
<evidence type="ECO:0000256" key="2">
    <source>
        <dbReference type="ARBA" id="ARBA00006024"/>
    </source>
</evidence>
<evidence type="ECO:0000256" key="7">
    <source>
        <dbReference type="ARBA" id="ARBA00022967"/>
    </source>
</evidence>
<keyword evidence="9" id="KW-0472">Membrane</keyword>
<dbReference type="PANTHER" id="PTHR43520:SF8">
    <property type="entry name" value="P-TYPE CU(+) TRANSPORTER"/>
    <property type="match status" value="1"/>
</dbReference>
<dbReference type="PRINTS" id="PR00119">
    <property type="entry name" value="CATATPASE"/>
</dbReference>
<dbReference type="SUPFAM" id="SSF81653">
    <property type="entry name" value="Calcium ATPase, transduction domain A"/>
    <property type="match status" value="1"/>
</dbReference>
<dbReference type="GO" id="GO:0005507">
    <property type="term" value="F:copper ion binding"/>
    <property type="evidence" value="ECO:0007669"/>
    <property type="project" value="TreeGrafter"/>
</dbReference>
<dbReference type="InterPro" id="IPR023214">
    <property type="entry name" value="HAD_sf"/>
</dbReference>
<feature type="domain" description="P-type ATPase A" evidence="11">
    <location>
        <begin position="210"/>
        <end position="309"/>
    </location>
</feature>
<dbReference type="EMBL" id="FZNO01000029">
    <property type="protein sequence ID" value="SNR83300.1"/>
    <property type="molecule type" value="Genomic_DNA"/>
</dbReference>
<evidence type="ECO:0000313" key="12">
    <source>
        <dbReference type="EMBL" id="SNR83300.1"/>
    </source>
</evidence>
<dbReference type="GO" id="GO:0055070">
    <property type="term" value="P:copper ion homeostasis"/>
    <property type="evidence" value="ECO:0007669"/>
    <property type="project" value="TreeGrafter"/>
</dbReference>
<name>A0A238ZJ67_9ACTN</name>
<dbReference type="GO" id="GO:0005524">
    <property type="term" value="F:ATP binding"/>
    <property type="evidence" value="ECO:0007669"/>
    <property type="project" value="UniProtKB-UniRule"/>
</dbReference>
<evidence type="ECO:0000256" key="6">
    <source>
        <dbReference type="ARBA" id="ARBA00022840"/>
    </source>
</evidence>